<name>G0R1K6_ICHMU</name>
<reference evidence="11 12" key="1">
    <citation type="submission" date="2011-07" db="EMBL/GenBank/DDBJ databases">
        <authorList>
            <person name="Coyne R."/>
            <person name="Brami D."/>
            <person name="Johnson J."/>
            <person name="Hostetler J."/>
            <person name="Hannick L."/>
            <person name="Clark T."/>
            <person name="Cassidy-Hanley D."/>
            <person name="Inman J."/>
        </authorList>
    </citation>
    <scope>NUCLEOTIDE SEQUENCE [LARGE SCALE GENOMIC DNA]</scope>
    <source>
        <strain evidence="11 12">G5</strain>
    </source>
</reference>
<dbReference type="OMA" id="FDSMLVI"/>
<evidence type="ECO:0000256" key="4">
    <source>
        <dbReference type="ARBA" id="ARBA00022692"/>
    </source>
</evidence>
<evidence type="ECO:0000256" key="5">
    <source>
        <dbReference type="ARBA" id="ARBA00022842"/>
    </source>
</evidence>
<dbReference type="Pfam" id="PF03030">
    <property type="entry name" value="H_PPase"/>
    <property type="match status" value="1"/>
</dbReference>
<keyword evidence="11" id="KW-0378">Hydrolase</keyword>
<dbReference type="EC" id="7.1.3.1" evidence="2"/>
<keyword evidence="9 10" id="KW-0472">Membrane</keyword>
<feature type="transmembrane region" description="Helical" evidence="10">
    <location>
        <begin position="424"/>
        <end position="442"/>
    </location>
</feature>
<feature type="transmembrane region" description="Helical" evidence="10">
    <location>
        <begin position="110"/>
        <end position="130"/>
    </location>
</feature>
<feature type="transmembrane region" description="Helical" evidence="10">
    <location>
        <begin position="367"/>
        <end position="387"/>
    </location>
</feature>
<keyword evidence="8" id="KW-0406">Ion transport</keyword>
<comment type="subcellular location">
    <subcellularLocation>
        <location evidence="1">Endomembrane system</location>
        <topology evidence="1">Multi-pass membrane protein</topology>
    </subcellularLocation>
</comment>
<keyword evidence="6" id="KW-1278">Translocase</keyword>
<evidence type="ECO:0000256" key="2">
    <source>
        <dbReference type="ARBA" id="ARBA00013242"/>
    </source>
</evidence>
<dbReference type="GeneID" id="14904735"/>
<dbReference type="eggNOG" id="ENOG502SUAY">
    <property type="taxonomic scope" value="Eukaryota"/>
</dbReference>
<evidence type="ECO:0000256" key="9">
    <source>
        <dbReference type="ARBA" id="ARBA00023136"/>
    </source>
</evidence>
<organism evidence="11 12">
    <name type="scientific">Ichthyophthirius multifiliis</name>
    <name type="common">White spot disease agent</name>
    <name type="synonym">Ich</name>
    <dbReference type="NCBI Taxonomy" id="5932"/>
    <lineage>
        <taxon>Eukaryota</taxon>
        <taxon>Sar</taxon>
        <taxon>Alveolata</taxon>
        <taxon>Ciliophora</taxon>
        <taxon>Intramacronucleata</taxon>
        <taxon>Oligohymenophorea</taxon>
        <taxon>Hymenostomatida</taxon>
        <taxon>Ophryoglenina</taxon>
        <taxon>Ichthyophthirius</taxon>
    </lineage>
</organism>
<evidence type="ECO:0000256" key="7">
    <source>
        <dbReference type="ARBA" id="ARBA00022989"/>
    </source>
</evidence>
<dbReference type="AlphaFoldDB" id="G0R1K6"/>
<dbReference type="GO" id="GO:0012505">
    <property type="term" value="C:endomembrane system"/>
    <property type="evidence" value="ECO:0007669"/>
    <property type="project" value="UniProtKB-SubCell"/>
</dbReference>
<evidence type="ECO:0000256" key="10">
    <source>
        <dbReference type="SAM" id="Phobius"/>
    </source>
</evidence>
<evidence type="ECO:0000256" key="1">
    <source>
        <dbReference type="ARBA" id="ARBA00004127"/>
    </source>
</evidence>
<gene>
    <name evidence="11" type="ORF">IMG5_171090</name>
</gene>
<dbReference type="Proteomes" id="UP000008983">
    <property type="component" value="Unassembled WGS sequence"/>
</dbReference>
<dbReference type="RefSeq" id="XP_004029891.1">
    <property type="nucleotide sequence ID" value="XM_004029843.1"/>
</dbReference>
<keyword evidence="12" id="KW-1185">Reference proteome</keyword>
<evidence type="ECO:0000256" key="3">
    <source>
        <dbReference type="ARBA" id="ARBA00022448"/>
    </source>
</evidence>
<evidence type="ECO:0000256" key="6">
    <source>
        <dbReference type="ARBA" id="ARBA00022967"/>
    </source>
</evidence>
<accession>G0R1K6</accession>
<keyword evidence="7 10" id="KW-1133">Transmembrane helix</keyword>
<feature type="transmembrane region" description="Helical" evidence="10">
    <location>
        <begin position="393"/>
        <end position="412"/>
    </location>
</feature>
<dbReference type="InParanoid" id="G0R1K6"/>
<dbReference type="OrthoDB" id="10606437at2759"/>
<dbReference type="GO" id="GO:0016020">
    <property type="term" value="C:membrane"/>
    <property type="evidence" value="ECO:0007669"/>
    <property type="project" value="InterPro"/>
</dbReference>
<protein>
    <recommendedName>
        <fullName evidence="2">H(+)-exporting diphosphatase</fullName>
        <ecNumber evidence="2">7.1.3.1</ecNumber>
    </recommendedName>
</protein>
<feature type="transmembrane region" description="Helical" evidence="10">
    <location>
        <begin position="269"/>
        <end position="292"/>
    </location>
</feature>
<feature type="transmembrane region" description="Helical" evidence="10">
    <location>
        <begin position="454"/>
        <end position="479"/>
    </location>
</feature>
<evidence type="ECO:0000313" key="12">
    <source>
        <dbReference type="Proteomes" id="UP000008983"/>
    </source>
</evidence>
<keyword evidence="4 10" id="KW-0812">Transmembrane</keyword>
<evidence type="ECO:0000313" key="11">
    <source>
        <dbReference type="EMBL" id="EGR28655.1"/>
    </source>
</evidence>
<keyword evidence="3" id="KW-0813">Transport</keyword>
<sequence>MGNIIACGSITLIMVALLFTIPLYEVVYFQALDSKTNQVNFFFNTLAFAIGVSITSLFYREIGGNIGKGILLGNTFFEEELKDDNSPYSQTLRQSVSKASIIGQQYSHNLTFILDFQNLLVTIVSCTILLSGEKDEFHKTTLYLILFILSFNILLSTGISWIVKLIKIKRLTSVYIATQMRLQFIIINVISIIFIYFIAFVIFPKEVTLGDGKGTSFFDSKISKGDVIYCIIQGQFFSFMIILVVELFTSHGHQLTRKISSMVQQYSQGHAFVTAQSQGNFALVILLGLLGISAYEAFFLGGFYGLACVCLGYMQSAAVLLSMGLTSAINNDAYLLAVMNQMEAQIRDRLYLIRWASENFTPFIQSINISAGFLGNLVCIGCIVQLSSSQGNLIYEGTGLLGFILGVGLIYLIKFFNCKCVRDVSIDMVQYIYYLIIGFFLHKYYNINYIKQCLAFMIVTGVLLGKLAIVGFALGMVFISTIDSLNGLIVGTSLKNAKIYINHQEASILAEYQIPSTGLNNYVNFCLLFLAIGAKVFSESGYFNKESVAKGEEATGKFTDWFSTLIGEK</sequence>
<dbReference type="GO" id="GO:0009678">
    <property type="term" value="F:diphosphate hydrolysis-driven proton transmembrane transporter activity"/>
    <property type="evidence" value="ECO:0007669"/>
    <property type="project" value="UniProtKB-EC"/>
</dbReference>
<keyword evidence="5" id="KW-0460">Magnesium</keyword>
<evidence type="ECO:0000256" key="8">
    <source>
        <dbReference type="ARBA" id="ARBA00023065"/>
    </source>
</evidence>
<proteinExistence type="predicted"/>
<feature type="transmembrane region" description="Helical" evidence="10">
    <location>
        <begin position="41"/>
        <end position="59"/>
    </location>
</feature>
<feature type="transmembrane region" description="Helical" evidence="10">
    <location>
        <begin position="226"/>
        <end position="248"/>
    </location>
</feature>
<feature type="transmembrane region" description="Helical" evidence="10">
    <location>
        <begin position="184"/>
        <end position="203"/>
    </location>
</feature>
<dbReference type="InterPro" id="IPR004131">
    <property type="entry name" value="PPase-energised_H-pump"/>
</dbReference>
<feature type="transmembrane region" description="Helical" evidence="10">
    <location>
        <begin position="142"/>
        <end position="163"/>
    </location>
</feature>
<dbReference type="PANTHER" id="PTHR31998">
    <property type="entry name" value="K(+)-INSENSITIVE PYROPHOSPHATE-ENERGIZED PROTON PUMP"/>
    <property type="match status" value="1"/>
</dbReference>
<feature type="transmembrane region" description="Helical" evidence="10">
    <location>
        <begin position="7"/>
        <end position="29"/>
    </location>
</feature>
<dbReference type="EMBL" id="GL984221">
    <property type="protein sequence ID" value="EGR28655.1"/>
    <property type="molecule type" value="Genomic_DNA"/>
</dbReference>
<dbReference type="GO" id="GO:0004427">
    <property type="term" value="F:inorganic diphosphate phosphatase activity"/>
    <property type="evidence" value="ECO:0007669"/>
    <property type="project" value="InterPro"/>
</dbReference>